<keyword evidence="2" id="KW-0812">Transmembrane</keyword>
<dbReference type="AlphaFoldDB" id="A0A3D9L229"/>
<keyword evidence="2" id="KW-1133">Transmembrane helix</keyword>
<evidence type="ECO:0000313" key="4">
    <source>
        <dbReference type="Proteomes" id="UP000256779"/>
    </source>
</evidence>
<dbReference type="OrthoDB" id="1120747at2"/>
<protein>
    <submittedName>
        <fullName evidence="3">Uncharacterized protein</fullName>
    </submittedName>
</protein>
<proteinExistence type="predicted"/>
<dbReference type="EMBL" id="QREG01000012">
    <property type="protein sequence ID" value="RED97444.1"/>
    <property type="molecule type" value="Genomic_DNA"/>
</dbReference>
<evidence type="ECO:0000256" key="2">
    <source>
        <dbReference type="SAM" id="Phobius"/>
    </source>
</evidence>
<evidence type="ECO:0000313" key="3">
    <source>
        <dbReference type="EMBL" id="RED97444.1"/>
    </source>
</evidence>
<keyword evidence="2" id="KW-0472">Membrane</keyword>
<keyword evidence="1" id="KW-0175">Coiled coil</keyword>
<gene>
    <name evidence="3" type="ORF">C7460_11253</name>
</gene>
<dbReference type="Proteomes" id="UP000256779">
    <property type="component" value="Unassembled WGS sequence"/>
</dbReference>
<feature type="coiled-coil region" evidence="1">
    <location>
        <begin position="106"/>
        <end position="168"/>
    </location>
</feature>
<dbReference type="RefSeq" id="WP_115868600.1">
    <property type="nucleotide sequence ID" value="NZ_QREG01000012.1"/>
</dbReference>
<comment type="caution">
    <text evidence="3">The sequence shown here is derived from an EMBL/GenBank/DDBJ whole genome shotgun (WGS) entry which is preliminary data.</text>
</comment>
<evidence type="ECO:0000256" key="1">
    <source>
        <dbReference type="SAM" id="Coils"/>
    </source>
</evidence>
<feature type="transmembrane region" description="Helical" evidence="2">
    <location>
        <begin position="38"/>
        <end position="59"/>
    </location>
</feature>
<name>A0A3D9L229_MARFU</name>
<organism evidence="3 4">
    <name type="scientific">Marinoscillum furvescens DSM 4134</name>
    <dbReference type="NCBI Taxonomy" id="1122208"/>
    <lineage>
        <taxon>Bacteria</taxon>
        <taxon>Pseudomonadati</taxon>
        <taxon>Bacteroidota</taxon>
        <taxon>Cytophagia</taxon>
        <taxon>Cytophagales</taxon>
        <taxon>Reichenbachiellaceae</taxon>
        <taxon>Marinoscillum</taxon>
    </lineage>
</organism>
<accession>A0A3D9L229</accession>
<sequence length="172" mass="20449">MGELENWVRKNRSAFDSEEPSQEVWRAIQARNRQKVNWWLYGWKSAAVLLLLCTCYLLYERQLDSSTSSAQEGQQAWVHQPVEAYYTELISSKTAAVVGHGDQKLTREFLLEINRLEKQYKELQRAYHYQNEADRLENAMIQNLRLRLELLDRQLHILETQKEKRNEKAIHS</sequence>
<keyword evidence="4" id="KW-1185">Reference proteome</keyword>
<reference evidence="3 4" key="1">
    <citation type="submission" date="2018-07" db="EMBL/GenBank/DDBJ databases">
        <title>Genomic Encyclopedia of Type Strains, Phase IV (KMG-IV): sequencing the most valuable type-strain genomes for metagenomic binning, comparative biology and taxonomic classification.</title>
        <authorList>
            <person name="Goeker M."/>
        </authorList>
    </citation>
    <scope>NUCLEOTIDE SEQUENCE [LARGE SCALE GENOMIC DNA]</scope>
    <source>
        <strain evidence="3 4">DSM 4134</strain>
    </source>
</reference>